<evidence type="ECO:0000256" key="1">
    <source>
        <dbReference type="SAM" id="MobiDB-lite"/>
    </source>
</evidence>
<name>A0AAV5IS01_9ROSI</name>
<comment type="caution">
    <text evidence="2">The sequence shown here is derived from an EMBL/GenBank/DDBJ whole genome shotgun (WGS) entry which is preliminary data.</text>
</comment>
<evidence type="ECO:0000313" key="2">
    <source>
        <dbReference type="EMBL" id="GKV02561.1"/>
    </source>
</evidence>
<dbReference type="Proteomes" id="UP001054252">
    <property type="component" value="Unassembled WGS sequence"/>
</dbReference>
<gene>
    <name evidence="2" type="ORF">SLEP1_g14990</name>
</gene>
<keyword evidence="3" id="KW-1185">Reference proteome</keyword>
<proteinExistence type="predicted"/>
<evidence type="ECO:0000313" key="3">
    <source>
        <dbReference type="Proteomes" id="UP001054252"/>
    </source>
</evidence>
<accession>A0AAV5IS01</accession>
<feature type="region of interest" description="Disordered" evidence="1">
    <location>
        <begin position="182"/>
        <end position="229"/>
    </location>
</feature>
<protein>
    <submittedName>
        <fullName evidence="2">Uncharacterized protein</fullName>
    </submittedName>
</protein>
<feature type="compositionally biased region" description="Basic and acidic residues" evidence="1">
    <location>
        <begin position="121"/>
        <end position="141"/>
    </location>
</feature>
<organism evidence="2 3">
    <name type="scientific">Rubroshorea leprosula</name>
    <dbReference type="NCBI Taxonomy" id="152421"/>
    <lineage>
        <taxon>Eukaryota</taxon>
        <taxon>Viridiplantae</taxon>
        <taxon>Streptophyta</taxon>
        <taxon>Embryophyta</taxon>
        <taxon>Tracheophyta</taxon>
        <taxon>Spermatophyta</taxon>
        <taxon>Magnoliopsida</taxon>
        <taxon>eudicotyledons</taxon>
        <taxon>Gunneridae</taxon>
        <taxon>Pentapetalae</taxon>
        <taxon>rosids</taxon>
        <taxon>malvids</taxon>
        <taxon>Malvales</taxon>
        <taxon>Dipterocarpaceae</taxon>
        <taxon>Rubroshorea</taxon>
    </lineage>
</organism>
<dbReference type="AlphaFoldDB" id="A0AAV5IS01"/>
<reference evidence="2 3" key="1">
    <citation type="journal article" date="2021" name="Commun. Biol.">
        <title>The genome of Shorea leprosula (Dipterocarpaceae) highlights the ecological relevance of drought in aseasonal tropical rainforests.</title>
        <authorList>
            <person name="Ng K.K.S."/>
            <person name="Kobayashi M.J."/>
            <person name="Fawcett J.A."/>
            <person name="Hatakeyama M."/>
            <person name="Paape T."/>
            <person name="Ng C.H."/>
            <person name="Ang C.C."/>
            <person name="Tnah L.H."/>
            <person name="Lee C.T."/>
            <person name="Nishiyama T."/>
            <person name="Sese J."/>
            <person name="O'Brien M.J."/>
            <person name="Copetti D."/>
            <person name="Mohd Noor M.I."/>
            <person name="Ong R.C."/>
            <person name="Putra M."/>
            <person name="Sireger I.Z."/>
            <person name="Indrioko S."/>
            <person name="Kosugi Y."/>
            <person name="Izuno A."/>
            <person name="Isagi Y."/>
            <person name="Lee S.L."/>
            <person name="Shimizu K.K."/>
        </authorList>
    </citation>
    <scope>NUCLEOTIDE SEQUENCE [LARGE SCALE GENOMIC DNA]</scope>
    <source>
        <strain evidence="2">214</strain>
    </source>
</reference>
<feature type="region of interest" description="Disordered" evidence="1">
    <location>
        <begin position="92"/>
        <end position="150"/>
    </location>
</feature>
<sequence>MGTLRIHHVGNFCMSSNDDLKYVGGEVHDEDIEYHRVAKFGDALKGIAGQVEFHHMCYLLNESIPCHAVDETNDSVVNKEVVIEGLEVEGPQGGNKIDVDGDIGDGYSERDVRDEEEVHDDEEKVHDDEEKVHDDEEKVHDEEEEVHDDDEFLDALDSDANDEEVVKAIRKVREIIGNQKKSRASTINNANGDGARPSNIVHEPQNKDSEEDERVPVENDSDRDDSFDFTSLNSEKECEICSDDLCEYSDEENEEKDEFTIHADTRTRRSADGGLTLHELMFGLR</sequence>
<feature type="compositionally biased region" description="Acidic residues" evidence="1">
    <location>
        <begin position="209"/>
        <end position="227"/>
    </location>
</feature>
<dbReference type="EMBL" id="BPVZ01000019">
    <property type="protein sequence ID" value="GKV02561.1"/>
    <property type="molecule type" value="Genomic_DNA"/>
</dbReference>